<gene>
    <name evidence="2" type="ORF">Esi_0379_0004</name>
</gene>
<feature type="compositionally biased region" description="Basic and acidic residues" evidence="1">
    <location>
        <begin position="1108"/>
        <end position="1117"/>
    </location>
</feature>
<dbReference type="OrthoDB" id="120976at2759"/>
<dbReference type="Pfam" id="PF13516">
    <property type="entry name" value="LRR_6"/>
    <property type="match status" value="1"/>
</dbReference>
<feature type="compositionally biased region" description="Basic and acidic residues" evidence="1">
    <location>
        <begin position="115"/>
        <end position="128"/>
    </location>
</feature>
<evidence type="ECO:0000313" key="2">
    <source>
        <dbReference type="EMBL" id="CBJ32832.1"/>
    </source>
</evidence>
<dbReference type="PANTHER" id="PTHR24114">
    <property type="entry name" value="LEUCINE RICH REPEAT FAMILY PROTEIN"/>
    <property type="match status" value="1"/>
</dbReference>
<dbReference type="SUPFAM" id="SSF52047">
    <property type="entry name" value="RNI-like"/>
    <property type="match status" value="1"/>
</dbReference>
<dbReference type="eggNOG" id="KOG4308">
    <property type="taxonomic scope" value="Eukaryota"/>
</dbReference>
<feature type="compositionally biased region" description="Basic and acidic residues" evidence="1">
    <location>
        <begin position="1272"/>
        <end position="1292"/>
    </location>
</feature>
<dbReference type="STRING" id="2880.D7FZM5"/>
<dbReference type="EMBL" id="FN649760">
    <property type="protein sequence ID" value="CBJ32832.1"/>
    <property type="molecule type" value="Genomic_DNA"/>
</dbReference>
<evidence type="ECO:0000256" key="1">
    <source>
        <dbReference type="SAM" id="MobiDB-lite"/>
    </source>
</evidence>
<dbReference type="InterPro" id="IPR032675">
    <property type="entry name" value="LRR_dom_sf"/>
</dbReference>
<dbReference type="SMART" id="SM00368">
    <property type="entry name" value="LRR_RI"/>
    <property type="match status" value="7"/>
</dbReference>
<dbReference type="InterPro" id="IPR052394">
    <property type="entry name" value="LRR-containing"/>
</dbReference>
<keyword evidence="3" id="KW-1185">Reference proteome</keyword>
<feature type="region of interest" description="Disordered" evidence="1">
    <location>
        <begin position="1376"/>
        <end position="1400"/>
    </location>
</feature>
<feature type="compositionally biased region" description="Polar residues" evidence="1">
    <location>
        <begin position="192"/>
        <end position="214"/>
    </location>
</feature>
<name>D7FZM5_ECTSI</name>
<sequence>MVVASPQRPVRERNSKSLSPRHPAPTHAEPPPGSAVRHTKFNHKSIERLRSIGFPRANGGGFVTSKSGGISASEFGEGRAEHDHRVNQDGHGRGKGGQSQASGFPASFEHVGGGDNEKVWKPEDKKSPEASIPRRTNGTKRAYELALKAFQDLAREFDLPSSRRPLTPEAIGVGSVESGGQPPSDESVACMSDQSDQGGRSSRTGSRPEQQSCSGAECFEDAGDDLDSEGPTTGVCTAAEVEDFDLALMKPSQPAATAGEARFSSANACSMRKDMTRKTRHLLMPVTGDLKQVDSLVSSVGMGAAAQDGVKERGGKAAGGGQGVEANNGRLPVGDDTVDVPGVSGMSTAPAGGEQGHVVPGDHKDGVEVQQQRRPMSASHFDSSNIFSIFHERDLRERPVTSRTEYIRACAELSLSPIPVFDQLLAFGSKCGNGSVAAAEDAGEDSDSIPLFDLDLRSYGLGPKRSLALAAFLKTFRVATLRSLNIEDCGVPESAMVSILQALKEEGRGIVSLDISGNQIKRASTAEILSELLEPPASSLKILRLRGCSVSLAALTALLPPMHDRRSSVKSLCLSRNGFGGEGAGTALASLIDINISLKELDLSDNHLGGQQLAMIVQALAVNSSLRTLDLGWNSLSEEKVADALVEALKENQALTRLELGYAGLGEEACVRLSEVLVGSNYGIRHVGVPGTAIGPFGAQALLLAMGVARRRGPGSNGHNGDGADDGEEADRYQSTGGRSDGSRRRSRSNSQTSKRSVPSRENSRDTDSCVGGGNGAWLTVDMAHCCLARKATDDGSVDRAVNASAFNPTSPNGEYTLDLSNALDRHVARWLQRLASTQSGKCWVQSKLNKKAFLFPTEAPSSFELPDSGLLELTFAANRPVLPPVWKDGHVEAAIQKVKAGGDGVDSLVGVRLAETIMSLHPVTLAQGHAILSAFRWFSSSNPTCSYRLRLGIPAERLAATRLADNGDWDNFRNGMLDGNPFVYPKGGGWVPPPQGLLCIDYVSPFEPAYMEDGEETSPSPMTDQEFRVFMATHVILEDQPAPLQGEVAEAFIADAFRAFDKVRDAIAEIQTIQHEEDSSATVDDDKDGDGNTGGANQADDDSESGDQQKNDKENPCDPVEAVTFLFRRLTDRENFHRVTHQLPDEDMVRVGDALGWLNVFNPFRPDGTYRLNLNRPDEKRLAAAVMELVRIPMDIGKPALMQAFPSGAFGSHTENFVPPKTWKRALPSSGRWSFKLAVETQRTDPSSAVPPSNENVGGNNGSNNIDEDNDKVAQQEEVQQERDNFADKDPPSAGEGLQPKDETQGKGGSTDENIRSTPETSGVDDTIGGASPVLQTVAVADAAERGFDIWPGRATCREVCEKYLSWELEDDDFREPDERGGLEGDAVESGLGNTEKQREEEVAVRAALMRRQAKLLAALRDMQTNDQAGGVDVG</sequence>
<feature type="region of interest" description="Disordered" evidence="1">
    <location>
        <begin position="713"/>
        <end position="771"/>
    </location>
</feature>
<feature type="region of interest" description="Disordered" evidence="1">
    <location>
        <begin position="51"/>
        <end position="138"/>
    </location>
</feature>
<feature type="region of interest" description="Disordered" evidence="1">
    <location>
        <begin position="1"/>
        <end position="38"/>
    </location>
</feature>
<reference evidence="2 3" key="1">
    <citation type="journal article" date="2010" name="Nature">
        <title>The Ectocarpus genome and the independent evolution of multicellularity in brown algae.</title>
        <authorList>
            <person name="Cock J.M."/>
            <person name="Sterck L."/>
            <person name="Rouze P."/>
            <person name="Scornet D."/>
            <person name="Allen A.E."/>
            <person name="Amoutzias G."/>
            <person name="Anthouard V."/>
            <person name="Artiguenave F."/>
            <person name="Aury J.M."/>
            <person name="Badger J.H."/>
            <person name="Beszteri B."/>
            <person name="Billiau K."/>
            <person name="Bonnet E."/>
            <person name="Bothwell J.H."/>
            <person name="Bowler C."/>
            <person name="Boyen C."/>
            <person name="Brownlee C."/>
            <person name="Carrano C.J."/>
            <person name="Charrier B."/>
            <person name="Cho G.Y."/>
            <person name="Coelho S.M."/>
            <person name="Collen J."/>
            <person name="Corre E."/>
            <person name="Da Silva C."/>
            <person name="Delage L."/>
            <person name="Delaroque N."/>
            <person name="Dittami S.M."/>
            <person name="Doulbeau S."/>
            <person name="Elias M."/>
            <person name="Farnham G."/>
            <person name="Gachon C.M."/>
            <person name="Gschloessl B."/>
            <person name="Heesch S."/>
            <person name="Jabbari K."/>
            <person name="Jubin C."/>
            <person name="Kawai H."/>
            <person name="Kimura K."/>
            <person name="Kloareg B."/>
            <person name="Kupper F.C."/>
            <person name="Lang D."/>
            <person name="Le Bail A."/>
            <person name="Leblanc C."/>
            <person name="Lerouge P."/>
            <person name="Lohr M."/>
            <person name="Lopez P.J."/>
            <person name="Martens C."/>
            <person name="Maumus F."/>
            <person name="Michel G."/>
            <person name="Miranda-Saavedra D."/>
            <person name="Morales J."/>
            <person name="Moreau H."/>
            <person name="Motomura T."/>
            <person name="Nagasato C."/>
            <person name="Napoli C.A."/>
            <person name="Nelson D.R."/>
            <person name="Nyvall-Collen P."/>
            <person name="Peters A.F."/>
            <person name="Pommier C."/>
            <person name="Potin P."/>
            <person name="Poulain J."/>
            <person name="Quesneville H."/>
            <person name="Read B."/>
            <person name="Rensing S.A."/>
            <person name="Ritter A."/>
            <person name="Rousvoal S."/>
            <person name="Samanta M."/>
            <person name="Samson G."/>
            <person name="Schroeder D.C."/>
            <person name="Segurens B."/>
            <person name="Strittmatter M."/>
            <person name="Tonon T."/>
            <person name="Tregear J.W."/>
            <person name="Valentin K."/>
            <person name="von Dassow P."/>
            <person name="Yamagishi T."/>
            <person name="Van de Peer Y."/>
            <person name="Wincker P."/>
        </authorList>
    </citation>
    <scope>NUCLEOTIDE SEQUENCE [LARGE SCALE GENOMIC DNA]</scope>
    <source>
        <strain evidence="3">Ec32 / CCAP1310/4</strain>
    </source>
</reference>
<organism evidence="2 3">
    <name type="scientific">Ectocarpus siliculosus</name>
    <name type="common">Brown alga</name>
    <name type="synonym">Conferva siliculosa</name>
    <dbReference type="NCBI Taxonomy" id="2880"/>
    <lineage>
        <taxon>Eukaryota</taxon>
        <taxon>Sar</taxon>
        <taxon>Stramenopiles</taxon>
        <taxon>Ochrophyta</taxon>
        <taxon>PX clade</taxon>
        <taxon>Phaeophyceae</taxon>
        <taxon>Ectocarpales</taxon>
        <taxon>Ectocarpaceae</taxon>
        <taxon>Ectocarpus</taxon>
    </lineage>
</organism>
<feature type="region of interest" description="Disordered" evidence="1">
    <location>
        <begin position="157"/>
        <end position="232"/>
    </location>
</feature>
<feature type="region of interest" description="Disordered" evidence="1">
    <location>
        <begin position="1241"/>
        <end position="1331"/>
    </location>
</feature>
<feature type="compositionally biased region" description="Basic and acidic residues" evidence="1">
    <location>
        <begin position="76"/>
        <end position="92"/>
    </location>
</feature>
<feature type="compositionally biased region" description="Low complexity" evidence="1">
    <location>
        <begin position="1251"/>
        <end position="1266"/>
    </location>
</feature>
<dbReference type="InParanoid" id="D7FZM5"/>
<protein>
    <submittedName>
        <fullName evidence="2">Hypothetical leucine rich repeat protein</fullName>
    </submittedName>
</protein>
<feature type="region of interest" description="Disordered" evidence="1">
    <location>
        <begin position="1072"/>
        <end position="1119"/>
    </location>
</feature>
<dbReference type="InterPro" id="IPR001611">
    <property type="entry name" value="Leu-rich_rpt"/>
</dbReference>
<proteinExistence type="predicted"/>
<dbReference type="PANTHER" id="PTHR24114:SF2">
    <property type="entry name" value="F-BOX DOMAIN-CONTAINING PROTEIN-RELATED"/>
    <property type="match status" value="1"/>
</dbReference>
<feature type="compositionally biased region" description="Acidic residues" evidence="1">
    <location>
        <begin position="218"/>
        <end position="228"/>
    </location>
</feature>
<feature type="region of interest" description="Disordered" evidence="1">
    <location>
        <begin position="305"/>
        <end position="334"/>
    </location>
</feature>
<dbReference type="Gene3D" id="3.80.10.10">
    <property type="entry name" value="Ribonuclease Inhibitor"/>
    <property type="match status" value="1"/>
</dbReference>
<accession>D7FZM5</accession>
<dbReference type="Proteomes" id="UP000002630">
    <property type="component" value="Unassembled WGS sequence"/>
</dbReference>
<evidence type="ECO:0000313" key="3">
    <source>
        <dbReference type="Proteomes" id="UP000002630"/>
    </source>
</evidence>